<dbReference type="InterPro" id="IPR003749">
    <property type="entry name" value="ThiS/MoaD-like"/>
</dbReference>
<gene>
    <name evidence="4" type="primary">moaD</name>
    <name evidence="4" type="ORF">C1702_14605</name>
    <name evidence="5" type="ORF">EV676_105288</name>
</gene>
<evidence type="ECO:0000313" key="5">
    <source>
        <dbReference type="EMBL" id="TCP07262.1"/>
    </source>
</evidence>
<dbReference type="CDD" id="cd00754">
    <property type="entry name" value="Ubl_MoaD"/>
    <property type="match status" value="1"/>
</dbReference>
<dbReference type="InterPro" id="IPR044672">
    <property type="entry name" value="MOCS2A"/>
</dbReference>
<protein>
    <recommendedName>
        <fullName evidence="3">Molybdopterin synthase sulfur carrier subunit</fullName>
    </recommendedName>
</protein>
<dbReference type="AlphaFoldDB" id="A0A2S5T1W9"/>
<dbReference type="OrthoDB" id="9801945at2"/>
<dbReference type="GO" id="GO:1990133">
    <property type="term" value="C:molybdopterin adenylyltransferase complex"/>
    <property type="evidence" value="ECO:0007669"/>
    <property type="project" value="TreeGrafter"/>
</dbReference>
<evidence type="ECO:0000313" key="6">
    <source>
        <dbReference type="Proteomes" id="UP000239406"/>
    </source>
</evidence>
<dbReference type="Proteomes" id="UP000239406">
    <property type="component" value="Unassembled WGS sequence"/>
</dbReference>
<dbReference type="RefSeq" id="WP_104358454.1">
    <property type="nucleotide sequence ID" value="NZ_CALFFA010000021.1"/>
</dbReference>
<dbReference type="PANTHER" id="PTHR33359">
    <property type="entry name" value="MOLYBDOPTERIN SYNTHASE SULFUR CARRIER SUBUNIT"/>
    <property type="match status" value="1"/>
</dbReference>
<dbReference type="NCBIfam" id="TIGR01682">
    <property type="entry name" value="moaD"/>
    <property type="match status" value="1"/>
</dbReference>
<organism evidence="4 6">
    <name type="scientific">Caldimonas thermodepolymerans</name>
    <dbReference type="NCBI Taxonomy" id="215580"/>
    <lineage>
        <taxon>Bacteria</taxon>
        <taxon>Pseudomonadati</taxon>
        <taxon>Pseudomonadota</taxon>
        <taxon>Betaproteobacteria</taxon>
        <taxon>Burkholderiales</taxon>
        <taxon>Sphaerotilaceae</taxon>
        <taxon>Caldimonas</taxon>
    </lineage>
</organism>
<dbReference type="GO" id="GO:0000166">
    <property type="term" value="F:nucleotide binding"/>
    <property type="evidence" value="ECO:0007669"/>
    <property type="project" value="UniProtKB-KW"/>
</dbReference>
<dbReference type="Proteomes" id="UP000294772">
    <property type="component" value="Unassembled WGS sequence"/>
</dbReference>
<sequence length="83" mass="8553">MKVSVKYFASIREALGPGETVELAEGATVGALRELLIARSPAHGEALARGKALRMALNQALCDEAAVVTADAEVAFFPPVTGG</sequence>
<dbReference type="EMBL" id="SLXF01000005">
    <property type="protein sequence ID" value="TCP07262.1"/>
    <property type="molecule type" value="Genomic_DNA"/>
</dbReference>
<dbReference type="PANTHER" id="PTHR33359:SF1">
    <property type="entry name" value="MOLYBDOPTERIN SYNTHASE SULFUR CARRIER SUBUNIT"/>
    <property type="match status" value="1"/>
</dbReference>
<name>A0A2S5T1W9_9BURK</name>
<proteinExistence type="inferred from homology"/>
<keyword evidence="6" id="KW-1185">Reference proteome</keyword>
<reference evidence="4 6" key="1">
    <citation type="submission" date="2018-02" db="EMBL/GenBank/DDBJ databases">
        <title>Reclassifiation of [Polyangium] brachysporum DSM 7029 as Guopingzhaonella breviflexa gen. nov., sp. nov., a member of the family Comamonadaceae.</title>
        <authorList>
            <person name="Tang B."/>
        </authorList>
    </citation>
    <scope>NUCLEOTIDE SEQUENCE [LARGE SCALE GENOMIC DNA]</scope>
    <source>
        <strain evidence="4 6">DSM 15344</strain>
    </source>
</reference>
<dbReference type="InterPro" id="IPR016155">
    <property type="entry name" value="Mopterin_synth/thiamin_S_b"/>
</dbReference>
<dbReference type="SUPFAM" id="SSF54285">
    <property type="entry name" value="MoaD/ThiS"/>
    <property type="match status" value="1"/>
</dbReference>
<evidence type="ECO:0000256" key="2">
    <source>
        <dbReference type="ARBA" id="ARBA00024200"/>
    </source>
</evidence>
<accession>A0A2S5T1W9</accession>
<dbReference type="GO" id="GO:0006777">
    <property type="term" value="P:Mo-molybdopterin cofactor biosynthetic process"/>
    <property type="evidence" value="ECO:0007669"/>
    <property type="project" value="InterPro"/>
</dbReference>
<comment type="similarity">
    <text evidence="2">Belongs to the MoaD family.</text>
</comment>
<dbReference type="EMBL" id="PSNY01000017">
    <property type="protein sequence ID" value="PPE68942.1"/>
    <property type="molecule type" value="Genomic_DNA"/>
</dbReference>
<reference evidence="5 7" key="2">
    <citation type="submission" date="2019-03" db="EMBL/GenBank/DDBJ databases">
        <title>Genomic Encyclopedia of Type Strains, Phase IV (KMG-IV): sequencing the most valuable type-strain genomes for metagenomic binning, comparative biology and taxonomic classification.</title>
        <authorList>
            <person name="Goeker M."/>
        </authorList>
    </citation>
    <scope>NUCLEOTIDE SEQUENCE [LARGE SCALE GENOMIC DNA]</scope>
    <source>
        <strain evidence="5 7">DSM 15264</strain>
    </source>
</reference>
<evidence type="ECO:0000256" key="3">
    <source>
        <dbReference type="ARBA" id="ARBA00024247"/>
    </source>
</evidence>
<evidence type="ECO:0000313" key="7">
    <source>
        <dbReference type="Proteomes" id="UP000294772"/>
    </source>
</evidence>
<evidence type="ECO:0000256" key="1">
    <source>
        <dbReference type="ARBA" id="ARBA00022741"/>
    </source>
</evidence>
<keyword evidence="1" id="KW-0547">Nucleotide-binding</keyword>
<evidence type="ECO:0000313" key="4">
    <source>
        <dbReference type="EMBL" id="PPE68942.1"/>
    </source>
</evidence>
<dbReference type="InterPro" id="IPR012675">
    <property type="entry name" value="Beta-grasp_dom_sf"/>
</dbReference>
<comment type="caution">
    <text evidence="4">The sequence shown here is derived from an EMBL/GenBank/DDBJ whole genome shotgun (WGS) entry which is preliminary data.</text>
</comment>
<dbReference type="Gene3D" id="3.10.20.30">
    <property type="match status" value="1"/>
</dbReference>
<dbReference type="Pfam" id="PF02597">
    <property type="entry name" value="ThiS"/>
    <property type="match status" value="1"/>
</dbReference>